<protein>
    <submittedName>
        <fullName evidence="4">ORF67 protein</fullName>
    </submittedName>
</protein>
<dbReference type="InterPro" id="IPR006923">
    <property type="entry name" value="Baculo_LEF5_N"/>
</dbReference>
<dbReference type="GO" id="GO:0006355">
    <property type="term" value="P:regulation of DNA-templated transcription"/>
    <property type="evidence" value="ECO:0007669"/>
    <property type="project" value="InterPro"/>
</dbReference>
<dbReference type="InterPro" id="IPR021758">
    <property type="entry name" value="Baculo_LEF5_C"/>
</dbReference>
<accession>A0A7U3W5N7</accession>
<reference evidence="4" key="1">
    <citation type="submission" date="2019-06" db="EMBL/GenBank/DDBJ databases">
        <title>Plutella xylostella granulovirus.</title>
        <authorList>
            <person name="Li L."/>
            <person name="Zhang M."/>
        </authorList>
    </citation>
    <scope>NUCLEOTIDE SEQUENCE</scope>
    <source>
        <strain evidence="4">PlxyGV_B</strain>
        <strain evidence="3">PlxyGV_W</strain>
    </source>
</reference>
<sequence length="247" mass="28598">MSLDGGPSVAQNEPIHAMFDIFTEFRQTRNYTGLIQYLITNYPKNVKNRTFNFTNAGHTFHLLYAYIPSVSSKERKQIRLDCIAKLIQNTSNDHKLYVEIFELMGHKNKCPCEMISARLKEHINYTDNLLHKNFDIKPVKLKKEPIDNILFKYSINWKHSLRKRKVKSNESAVVKKKSVSRDINKLIIHEVIDGLAPTSLLSLNGATVDPCRHRFVTIEKQCRAGDEIVSFIRYCELCKITADRDDP</sequence>
<evidence type="ECO:0000259" key="1">
    <source>
        <dbReference type="Pfam" id="PF04838"/>
    </source>
</evidence>
<gene>
    <name evidence="4" type="primary">ORF67</name>
</gene>
<dbReference type="EMBL" id="MN099285">
    <property type="protein sequence ID" value="QKV50110.1"/>
    <property type="molecule type" value="Genomic_DNA"/>
</dbReference>
<proteinExistence type="predicted"/>
<evidence type="ECO:0000313" key="3">
    <source>
        <dbReference type="EMBL" id="QKV49992.1"/>
    </source>
</evidence>
<dbReference type="Pfam" id="PF04838">
    <property type="entry name" value="Baculo_LEF5"/>
    <property type="match status" value="1"/>
</dbReference>
<evidence type="ECO:0000259" key="2">
    <source>
        <dbReference type="Pfam" id="PF11792"/>
    </source>
</evidence>
<evidence type="ECO:0000313" key="4">
    <source>
        <dbReference type="EMBL" id="QKV50110.1"/>
    </source>
</evidence>
<feature type="domain" description="Baculoviridae late expression factor 5 C-terminal" evidence="2">
    <location>
        <begin position="199"/>
        <end position="238"/>
    </location>
</feature>
<organism evidence="4">
    <name type="scientific">Plutella xylostella granulovirus</name>
    <dbReference type="NCBI Taxonomy" id="98383"/>
    <lineage>
        <taxon>Viruses</taxon>
        <taxon>Viruses incertae sedis</taxon>
        <taxon>Naldaviricetes</taxon>
        <taxon>Lefavirales</taxon>
        <taxon>Baculoviridae</taxon>
        <taxon>Betabaculovirus</taxon>
        <taxon>Betabaculovirus pluxylostellae</taxon>
    </lineage>
</organism>
<dbReference type="EMBL" id="MN099284">
    <property type="protein sequence ID" value="QKV49992.1"/>
    <property type="molecule type" value="Genomic_DNA"/>
</dbReference>
<feature type="domain" description="Baculoviridae late expression factor 5 N-terminal" evidence="1">
    <location>
        <begin position="17"/>
        <end position="165"/>
    </location>
</feature>
<dbReference type="Pfam" id="PF11792">
    <property type="entry name" value="Baculo_LEF5_C"/>
    <property type="match status" value="1"/>
</dbReference>
<name>A0A7U3W5N7_9BBAC</name>